<reference evidence="9" key="1">
    <citation type="submission" date="2018-06" db="EMBL/GenBank/DDBJ databases">
        <authorList>
            <person name="Zhirakovskaya E."/>
        </authorList>
    </citation>
    <scope>NUCLEOTIDE SEQUENCE</scope>
</reference>
<keyword evidence="2" id="KW-0813">Transport</keyword>
<keyword evidence="8" id="KW-1133">Transmembrane helix</keyword>
<keyword evidence="4" id="KW-0997">Cell inner membrane</keyword>
<evidence type="ECO:0008006" key="10">
    <source>
        <dbReference type="Google" id="ProtNLM"/>
    </source>
</evidence>
<keyword evidence="3" id="KW-1003">Cell membrane</keyword>
<evidence type="ECO:0000256" key="5">
    <source>
        <dbReference type="ARBA" id="ARBA00022692"/>
    </source>
</evidence>
<comment type="subcellular location">
    <subcellularLocation>
        <location evidence="1">Cell inner membrane</location>
    </subcellularLocation>
</comment>
<accession>A0A3B1AHV0</accession>
<sequence>MNNLQIMYQSTIDFLKNNWKIVSLSFLLYCFFLISSLPAKMAIAWIMPKSNSDVSIVAPEGSIWSGKLASVGTKGINVNNFRWDLNLFPLLYGNLSVDFIFGDKETRGTGVINLAMGSNRIEVENLMAKMPISFLQPLMVGVPAKLDGQLSAHFDSIVYAPGDEILAKGNLVWNSAAITVMQTVQLGDLKLSLLPRDKGSHGLLKDAGGPLILDGTVQLSNKGQYQAAIKVGTRSTAEAALKQSMPFLGRAGADGKIQIRRSGRLPF</sequence>
<evidence type="ECO:0000256" key="8">
    <source>
        <dbReference type="SAM" id="Phobius"/>
    </source>
</evidence>
<evidence type="ECO:0000256" key="1">
    <source>
        <dbReference type="ARBA" id="ARBA00004533"/>
    </source>
</evidence>
<dbReference type="EMBL" id="UOFS01000039">
    <property type="protein sequence ID" value="VAW99027.1"/>
    <property type="molecule type" value="Genomic_DNA"/>
</dbReference>
<organism evidence="9">
    <name type="scientific">hydrothermal vent metagenome</name>
    <dbReference type="NCBI Taxonomy" id="652676"/>
    <lineage>
        <taxon>unclassified sequences</taxon>
        <taxon>metagenomes</taxon>
        <taxon>ecological metagenomes</taxon>
    </lineage>
</organism>
<keyword evidence="5 8" id="KW-0812">Transmembrane</keyword>
<gene>
    <name evidence="9" type="ORF">MNBD_GAMMA22-1410</name>
</gene>
<keyword evidence="7 8" id="KW-0472">Membrane</keyword>
<dbReference type="GO" id="GO:0005886">
    <property type="term" value="C:plasma membrane"/>
    <property type="evidence" value="ECO:0007669"/>
    <property type="project" value="UniProtKB-SubCell"/>
</dbReference>
<dbReference type="GO" id="GO:0015628">
    <property type="term" value="P:protein secretion by the type II secretion system"/>
    <property type="evidence" value="ECO:0007669"/>
    <property type="project" value="InterPro"/>
</dbReference>
<dbReference type="GO" id="GO:0015627">
    <property type="term" value="C:type II protein secretion system complex"/>
    <property type="evidence" value="ECO:0007669"/>
    <property type="project" value="InterPro"/>
</dbReference>
<evidence type="ECO:0000256" key="3">
    <source>
        <dbReference type="ARBA" id="ARBA00022475"/>
    </source>
</evidence>
<dbReference type="Pfam" id="PF01203">
    <property type="entry name" value="T2SSN"/>
    <property type="match status" value="1"/>
</dbReference>
<dbReference type="InterPro" id="IPR022792">
    <property type="entry name" value="T2SS_protein-GspN"/>
</dbReference>
<evidence type="ECO:0000256" key="4">
    <source>
        <dbReference type="ARBA" id="ARBA00022519"/>
    </source>
</evidence>
<feature type="transmembrane region" description="Helical" evidence="8">
    <location>
        <begin position="21"/>
        <end position="47"/>
    </location>
</feature>
<proteinExistence type="predicted"/>
<keyword evidence="6" id="KW-0653">Protein transport</keyword>
<protein>
    <recommendedName>
        <fullName evidence="10">General secretion pathway protein N</fullName>
    </recommendedName>
</protein>
<evidence type="ECO:0000256" key="2">
    <source>
        <dbReference type="ARBA" id="ARBA00022448"/>
    </source>
</evidence>
<evidence type="ECO:0000256" key="7">
    <source>
        <dbReference type="ARBA" id="ARBA00023136"/>
    </source>
</evidence>
<name>A0A3B1AHV0_9ZZZZ</name>
<evidence type="ECO:0000256" key="6">
    <source>
        <dbReference type="ARBA" id="ARBA00022927"/>
    </source>
</evidence>
<evidence type="ECO:0000313" key="9">
    <source>
        <dbReference type="EMBL" id="VAW99027.1"/>
    </source>
</evidence>
<dbReference type="AlphaFoldDB" id="A0A3B1AHV0"/>